<evidence type="ECO:0000256" key="2">
    <source>
        <dbReference type="ARBA" id="ARBA00022490"/>
    </source>
</evidence>
<protein>
    <submittedName>
        <fullName evidence="4">Uncharacterized protein</fullName>
    </submittedName>
</protein>
<evidence type="ECO:0000313" key="4">
    <source>
        <dbReference type="EMBL" id="JAU09137.1"/>
    </source>
</evidence>
<dbReference type="GO" id="GO:0005737">
    <property type="term" value="C:cytoplasm"/>
    <property type="evidence" value="ECO:0007669"/>
    <property type="project" value="UniProtKB-SubCell"/>
</dbReference>
<evidence type="ECO:0000256" key="1">
    <source>
        <dbReference type="ARBA" id="ARBA00004496"/>
    </source>
</evidence>
<sequence length="169" mass="18890">MELDAKKFAELLEKYEAEGDEFLLVRNQMVENDRERNANREALTALRKIARTTKTSFPSSPFDSVMKEVHGSSTKPLVQEACSTCGSHDSSEPTWLMLPRADLFAAIPFHAVHTMLEKDGENMEFESKKLQSLAKEKALLLSELGVLADSVPRGVIRSLVALKDKPLDK</sequence>
<accession>A0A1J3CMG7</accession>
<comment type="subcellular location">
    <subcellularLocation>
        <location evidence="1">Cytoplasm</location>
    </subcellularLocation>
</comment>
<dbReference type="PANTHER" id="PTHR21162:SF0">
    <property type="entry name" value="P53 AND DNA DAMAGE-REGULATED PROTEIN 1"/>
    <property type="match status" value="1"/>
</dbReference>
<proteinExistence type="predicted"/>
<dbReference type="EMBL" id="GEVI01023183">
    <property type="protein sequence ID" value="JAU09137.1"/>
    <property type="molecule type" value="Transcribed_RNA"/>
</dbReference>
<organism evidence="4">
    <name type="scientific">Noccaea caerulescens</name>
    <name type="common">Alpine penny-cress</name>
    <name type="synonym">Thlaspi caerulescens</name>
    <dbReference type="NCBI Taxonomy" id="107243"/>
    <lineage>
        <taxon>Eukaryota</taxon>
        <taxon>Viridiplantae</taxon>
        <taxon>Streptophyta</taxon>
        <taxon>Embryophyta</taxon>
        <taxon>Tracheophyta</taxon>
        <taxon>Spermatophyta</taxon>
        <taxon>Magnoliopsida</taxon>
        <taxon>eudicotyledons</taxon>
        <taxon>Gunneridae</taxon>
        <taxon>Pentapetalae</taxon>
        <taxon>rosids</taxon>
        <taxon>malvids</taxon>
        <taxon>Brassicales</taxon>
        <taxon>Brassicaceae</taxon>
        <taxon>Coluteocarpeae</taxon>
        <taxon>Noccaea</taxon>
    </lineage>
</organism>
<keyword evidence="3" id="KW-0143">Chaperone</keyword>
<dbReference type="PANTHER" id="PTHR21162">
    <property type="entry name" value="P53 AND DNA DAMAGE-REGULATED PROTEIN"/>
    <property type="match status" value="1"/>
</dbReference>
<dbReference type="AlphaFoldDB" id="A0A1J3CMG7"/>
<gene>
    <name evidence="4" type="ORF">GA_TR18875_c0_g1_i1_g.60660</name>
</gene>
<keyword evidence="2" id="KW-0963">Cytoplasm</keyword>
<name>A0A1J3CMG7_NOCCA</name>
<reference evidence="4" key="1">
    <citation type="submission" date="2016-07" db="EMBL/GenBank/DDBJ databases">
        <title>De novo transcriptome assembly of four accessions of the metal hyperaccumulator plant Noccaea caerulescens.</title>
        <authorList>
            <person name="Blande D."/>
            <person name="Halimaa P."/>
            <person name="Tervahauta A.I."/>
            <person name="Aarts M.G."/>
            <person name="Karenlampi S.O."/>
        </authorList>
    </citation>
    <scope>NUCLEOTIDE SEQUENCE</scope>
</reference>
<evidence type="ECO:0000256" key="3">
    <source>
        <dbReference type="ARBA" id="ARBA00023186"/>
    </source>
</evidence>
<dbReference type="InterPro" id="IPR030482">
    <property type="entry name" value="PDRG1"/>
</dbReference>